<sequence length="105" mass="10556">MADMVMGSITGDRSIQLSPAERSAPLGAVAKDSEHRALVAIVQALCGSPSGSASGGAGFARRAAAISCCHVATDATLCGRSRNRGVTDTGVLGFHTGRDGRPSKS</sequence>
<name>A0ABN8IRY2_9NEOP</name>
<keyword evidence="2" id="KW-1185">Reference proteome</keyword>
<evidence type="ECO:0000313" key="2">
    <source>
        <dbReference type="Proteomes" id="UP000837857"/>
    </source>
</evidence>
<gene>
    <name evidence="1" type="ORF">IPOD504_LOCUS13065</name>
</gene>
<protein>
    <submittedName>
        <fullName evidence="1">Uncharacterized protein</fullName>
    </submittedName>
</protein>
<proteinExistence type="predicted"/>
<accession>A0ABN8IRY2</accession>
<feature type="non-terminal residue" evidence="1">
    <location>
        <position position="1"/>
    </location>
</feature>
<dbReference type="Proteomes" id="UP000837857">
    <property type="component" value="Chromosome 30"/>
</dbReference>
<reference evidence="1" key="1">
    <citation type="submission" date="2022-03" db="EMBL/GenBank/DDBJ databases">
        <authorList>
            <person name="Martin H S."/>
        </authorList>
    </citation>
    <scope>NUCLEOTIDE SEQUENCE</scope>
</reference>
<organism evidence="1 2">
    <name type="scientific">Iphiclides podalirius</name>
    <name type="common">scarce swallowtail</name>
    <dbReference type="NCBI Taxonomy" id="110791"/>
    <lineage>
        <taxon>Eukaryota</taxon>
        <taxon>Metazoa</taxon>
        <taxon>Ecdysozoa</taxon>
        <taxon>Arthropoda</taxon>
        <taxon>Hexapoda</taxon>
        <taxon>Insecta</taxon>
        <taxon>Pterygota</taxon>
        <taxon>Neoptera</taxon>
        <taxon>Endopterygota</taxon>
        <taxon>Lepidoptera</taxon>
        <taxon>Glossata</taxon>
        <taxon>Ditrysia</taxon>
        <taxon>Papilionoidea</taxon>
        <taxon>Papilionidae</taxon>
        <taxon>Papilioninae</taxon>
        <taxon>Iphiclides</taxon>
    </lineage>
</organism>
<evidence type="ECO:0000313" key="1">
    <source>
        <dbReference type="EMBL" id="CAH2065162.1"/>
    </source>
</evidence>
<dbReference type="EMBL" id="OW152842">
    <property type="protein sequence ID" value="CAH2065162.1"/>
    <property type="molecule type" value="Genomic_DNA"/>
</dbReference>